<evidence type="ECO:0000256" key="1">
    <source>
        <dbReference type="ARBA" id="ARBA00004651"/>
    </source>
</evidence>
<feature type="transmembrane region" description="Helical" evidence="5">
    <location>
        <begin position="287"/>
        <end position="307"/>
    </location>
</feature>
<evidence type="ECO:0000256" key="5">
    <source>
        <dbReference type="SAM" id="Phobius"/>
    </source>
</evidence>
<comment type="caution">
    <text evidence="7">The sequence shown here is derived from an EMBL/GenBank/DDBJ whole genome shotgun (WGS) entry which is preliminary data.</text>
</comment>
<evidence type="ECO:0000256" key="2">
    <source>
        <dbReference type="ARBA" id="ARBA00022692"/>
    </source>
</evidence>
<dbReference type="Proteomes" id="UP000572680">
    <property type="component" value="Unassembled WGS sequence"/>
</dbReference>
<evidence type="ECO:0000313" key="8">
    <source>
        <dbReference type="Proteomes" id="UP000572680"/>
    </source>
</evidence>
<dbReference type="InterPro" id="IPR011701">
    <property type="entry name" value="MFS"/>
</dbReference>
<feature type="transmembrane region" description="Helical" evidence="5">
    <location>
        <begin position="47"/>
        <end position="70"/>
    </location>
</feature>
<dbReference type="AlphaFoldDB" id="A0A7W3QMQ8"/>
<comment type="subcellular location">
    <subcellularLocation>
        <location evidence="1">Cell membrane</location>
        <topology evidence="1">Multi-pass membrane protein</topology>
    </subcellularLocation>
</comment>
<keyword evidence="4 5" id="KW-0472">Membrane</keyword>
<dbReference type="GO" id="GO:0022857">
    <property type="term" value="F:transmembrane transporter activity"/>
    <property type="evidence" value="ECO:0007669"/>
    <property type="project" value="InterPro"/>
</dbReference>
<dbReference type="GO" id="GO:0005886">
    <property type="term" value="C:plasma membrane"/>
    <property type="evidence" value="ECO:0007669"/>
    <property type="project" value="UniProtKB-SubCell"/>
</dbReference>
<dbReference type="InterPro" id="IPR050382">
    <property type="entry name" value="MFS_Na/Anion_cotransporter"/>
</dbReference>
<evidence type="ECO:0000259" key="6">
    <source>
        <dbReference type="PROSITE" id="PS50850"/>
    </source>
</evidence>
<dbReference type="InterPro" id="IPR020846">
    <property type="entry name" value="MFS_dom"/>
</dbReference>
<feature type="transmembrane region" description="Helical" evidence="5">
    <location>
        <begin position="313"/>
        <end position="338"/>
    </location>
</feature>
<proteinExistence type="predicted"/>
<gene>
    <name evidence="7" type="ORF">HNR61_003913</name>
</gene>
<keyword evidence="2 5" id="KW-0812">Transmembrane</keyword>
<evidence type="ECO:0000256" key="4">
    <source>
        <dbReference type="ARBA" id="ARBA00023136"/>
    </source>
</evidence>
<keyword evidence="3 5" id="KW-1133">Transmembrane helix</keyword>
<dbReference type="EMBL" id="JACJIA010000004">
    <property type="protein sequence ID" value="MBA8952273.1"/>
    <property type="molecule type" value="Genomic_DNA"/>
</dbReference>
<feature type="domain" description="Major facilitator superfamily (MFS) profile" evidence="6">
    <location>
        <begin position="12"/>
        <end position="409"/>
    </location>
</feature>
<feature type="transmembrane region" description="Helical" evidence="5">
    <location>
        <begin position="163"/>
        <end position="186"/>
    </location>
</feature>
<dbReference type="PANTHER" id="PTHR11662:SF450">
    <property type="entry name" value="BLR1003 PROTEIN"/>
    <property type="match status" value="1"/>
</dbReference>
<feature type="transmembrane region" description="Helical" evidence="5">
    <location>
        <begin position="350"/>
        <end position="373"/>
    </location>
</feature>
<dbReference type="RefSeq" id="WP_182844516.1">
    <property type="nucleotide sequence ID" value="NZ_BAAALP010000018.1"/>
</dbReference>
<organism evidence="7 8">
    <name type="scientific">Actinomadura namibiensis</name>
    <dbReference type="NCBI Taxonomy" id="182080"/>
    <lineage>
        <taxon>Bacteria</taxon>
        <taxon>Bacillati</taxon>
        <taxon>Actinomycetota</taxon>
        <taxon>Actinomycetes</taxon>
        <taxon>Streptosporangiales</taxon>
        <taxon>Thermomonosporaceae</taxon>
        <taxon>Actinomadura</taxon>
    </lineage>
</organism>
<dbReference type="PANTHER" id="PTHR11662">
    <property type="entry name" value="SOLUTE CARRIER FAMILY 17"/>
    <property type="match status" value="1"/>
</dbReference>
<keyword evidence="8" id="KW-1185">Reference proteome</keyword>
<feature type="transmembrane region" description="Helical" evidence="5">
    <location>
        <begin position="385"/>
        <end position="405"/>
    </location>
</feature>
<evidence type="ECO:0000313" key="7">
    <source>
        <dbReference type="EMBL" id="MBA8952273.1"/>
    </source>
</evidence>
<dbReference type="Pfam" id="PF07690">
    <property type="entry name" value="MFS_1"/>
    <property type="match status" value="1"/>
</dbReference>
<dbReference type="Gene3D" id="1.20.1250.20">
    <property type="entry name" value="MFS general substrate transporter like domains"/>
    <property type="match status" value="2"/>
</dbReference>
<dbReference type="InterPro" id="IPR036259">
    <property type="entry name" value="MFS_trans_sf"/>
</dbReference>
<sequence>MPEPPARRAWTVVVLLFFFMAVNFMDKAVLGLAGQRIRDDLGIGDTAFGTIGSAFFLLFSVAGVAVGFLADRVPARRLLATMVVLWSAAQLVVALPAAGFATLIVTRIVLGAAEGPAFPLANHTAFGWFPDRERTLPGSVLTVGGATGVAVGGPLLAVVIGQWGWRAAFALTGALGLVWLAFWLRLGGEGPYAARRRDAAADGPLPPFRRLLGRGTVLGSLACGFAAFWMMAVAMTWLPQYLQRVHAYSLEAASLMAAGTQVVGIVFILAIGQAAQRMLRAGRSSRVARGLLGGAAVLTSGLAMLLLTRVGGGAALVAVMLVAFTVGNSFFGLMSSALAEIAPAARRAALLGTVTAVASTAGAFGPALSGALVERAGSAAAGFGHAFDLCALLMIAGGLLAAALIRPARDRAALGVAETPERIPA</sequence>
<feature type="transmembrane region" description="Helical" evidence="5">
    <location>
        <begin position="217"/>
        <end position="240"/>
    </location>
</feature>
<evidence type="ECO:0000256" key="3">
    <source>
        <dbReference type="ARBA" id="ARBA00022989"/>
    </source>
</evidence>
<reference evidence="7 8" key="1">
    <citation type="submission" date="2020-08" db="EMBL/GenBank/DDBJ databases">
        <title>Genomic Encyclopedia of Type Strains, Phase IV (KMG-IV): sequencing the most valuable type-strain genomes for metagenomic binning, comparative biology and taxonomic classification.</title>
        <authorList>
            <person name="Goeker M."/>
        </authorList>
    </citation>
    <scope>NUCLEOTIDE SEQUENCE [LARGE SCALE GENOMIC DNA]</scope>
    <source>
        <strain evidence="7 8">DSM 44197</strain>
    </source>
</reference>
<dbReference type="SUPFAM" id="SSF103473">
    <property type="entry name" value="MFS general substrate transporter"/>
    <property type="match status" value="1"/>
</dbReference>
<dbReference type="PROSITE" id="PS50850">
    <property type="entry name" value="MFS"/>
    <property type="match status" value="1"/>
</dbReference>
<protein>
    <submittedName>
        <fullName evidence="7">MFS family permease</fullName>
    </submittedName>
</protein>
<name>A0A7W3QMQ8_ACTNM</name>
<feature type="transmembrane region" description="Helical" evidence="5">
    <location>
        <begin position="252"/>
        <end position="275"/>
    </location>
</feature>
<accession>A0A7W3QMQ8</accession>
<feature type="transmembrane region" description="Helical" evidence="5">
    <location>
        <begin position="82"/>
        <end position="110"/>
    </location>
</feature>